<dbReference type="InterPro" id="IPR011650">
    <property type="entry name" value="Peptidase_M20_dimer"/>
</dbReference>
<dbReference type="InterPro" id="IPR010964">
    <property type="entry name" value="M20A_pepV-rel"/>
</dbReference>
<organism evidence="10 11">
    <name type="scientific">Piromyces finnis</name>
    <dbReference type="NCBI Taxonomy" id="1754191"/>
    <lineage>
        <taxon>Eukaryota</taxon>
        <taxon>Fungi</taxon>
        <taxon>Fungi incertae sedis</taxon>
        <taxon>Chytridiomycota</taxon>
        <taxon>Chytridiomycota incertae sedis</taxon>
        <taxon>Neocallimastigomycetes</taxon>
        <taxon>Neocallimastigales</taxon>
        <taxon>Neocallimastigaceae</taxon>
        <taxon>Piromyces</taxon>
    </lineage>
</organism>
<feature type="domain" description="Peptidase M20 dimerisation" evidence="9">
    <location>
        <begin position="256"/>
        <end position="356"/>
    </location>
</feature>
<comment type="caution">
    <text evidence="10">The sequence shown here is derived from an EMBL/GenBank/DDBJ whole genome shotgun (WGS) entry which is preliminary data.</text>
</comment>
<comment type="similarity">
    <text evidence="2">Belongs to the peptidase M20A family.</text>
</comment>
<dbReference type="GO" id="GO:0008777">
    <property type="term" value="F:acetylornithine deacetylase activity"/>
    <property type="evidence" value="ECO:0007669"/>
    <property type="project" value="TreeGrafter"/>
</dbReference>
<evidence type="ECO:0000256" key="7">
    <source>
        <dbReference type="ARBA" id="ARBA00022997"/>
    </source>
</evidence>
<evidence type="ECO:0000313" key="11">
    <source>
        <dbReference type="Proteomes" id="UP000193719"/>
    </source>
</evidence>
<evidence type="ECO:0000256" key="4">
    <source>
        <dbReference type="ARBA" id="ARBA00022723"/>
    </source>
</evidence>
<dbReference type="Gene3D" id="3.40.630.10">
    <property type="entry name" value="Zn peptidases"/>
    <property type="match status" value="1"/>
</dbReference>
<keyword evidence="3" id="KW-0645">Protease</keyword>
<reference evidence="10 11" key="2">
    <citation type="submission" date="2016-08" db="EMBL/GenBank/DDBJ databases">
        <title>Pervasive Adenine N6-methylation of Active Genes in Fungi.</title>
        <authorList>
            <consortium name="DOE Joint Genome Institute"/>
            <person name="Mondo S.J."/>
            <person name="Dannebaum R.O."/>
            <person name="Kuo R.C."/>
            <person name="Labutti K."/>
            <person name="Haridas S."/>
            <person name="Kuo A."/>
            <person name="Salamov A."/>
            <person name="Ahrendt S.R."/>
            <person name="Lipzen A."/>
            <person name="Sullivan W."/>
            <person name="Andreopoulos W.B."/>
            <person name="Clum A."/>
            <person name="Lindquist E."/>
            <person name="Daum C."/>
            <person name="Ramamoorthy G.K."/>
            <person name="Gryganskyi A."/>
            <person name="Culley D."/>
            <person name="Magnuson J.K."/>
            <person name="James T.Y."/>
            <person name="O'Malley M.A."/>
            <person name="Stajich J.E."/>
            <person name="Spatafora J.W."/>
            <person name="Visel A."/>
            <person name="Grigoriev I.V."/>
        </authorList>
    </citation>
    <scope>NUCLEOTIDE SEQUENCE [LARGE SCALE GENOMIC DNA]</scope>
    <source>
        <strain evidence="11">finn</strain>
    </source>
</reference>
<dbReference type="STRING" id="1754191.A0A1Y1VIL2"/>
<dbReference type="InterPro" id="IPR002933">
    <property type="entry name" value="Peptidase_M20"/>
</dbReference>
<keyword evidence="6" id="KW-0862">Zinc</keyword>
<keyword evidence="11" id="KW-1185">Reference proteome</keyword>
<comment type="cofactor">
    <cofactor evidence="1">
        <name>Zn(2+)</name>
        <dbReference type="ChEBI" id="CHEBI:29105"/>
    </cofactor>
</comment>
<keyword evidence="7" id="KW-0224">Dipeptidase</keyword>
<dbReference type="EMBL" id="MCFH01000006">
    <property type="protein sequence ID" value="ORX57246.1"/>
    <property type="molecule type" value="Genomic_DNA"/>
</dbReference>
<evidence type="ECO:0000256" key="3">
    <source>
        <dbReference type="ARBA" id="ARBA00022670"/>
    </source>
</evidence>
<dbReference type="PANTHER" id="PTHR43808:SF31">
    <property type="entry name" value="N-ACETYL-L-CITRULLINE DEACETYLASE"/>
    <property type="match status" value="1"/>
</dbReference>
<dbReference type="SUPFAM" id="SSF53187">
    <property type="entry name" value="Zn-dependent exopeptidases"/>
    <property type="match status" value="1"/>
</dbReference>
<protein>
    <recommendedName>
        <fullName evidence="9">Peptidase M20 dimerisation domain-containing protein</fullName>
    </recommendedName>
</protein>
<dbReference type="OrthoDB" id="7832001at2759"/>
<keyword evidence="5" id="KW-0378">Hydrolase</keyword>
<dbReference type="NCBIfam" id="TIGR01887">
    <property type="entry name" value="dipeptidaselike"/>
    <property type="match status" value="1"/>
</dbReference>
<dbReference type="SUPFAM" id="SSF55031">
    <property type="entry name" value="Bacterial exopeptidase dimerisation domain"/>
    <property type="match status" value="1"/>
</dbReference>
<gene>
    <name evidence="10" type="ORF">BCR36DRAFT_580661</name>
</gene>
<dbReference type="GO" id="GO:0008270">
    <property type="term" value="F:zinc ion binding"/>
    <property type="evidence" value="ECO:0007669"/>
    <property type="project" value="InterPro"/>
</dbReference>
<keyword evidence="4" id="KW-0479">Metal-binding</keyword>
<dbReference type="InterPro" id="IPR050072">
    <property type="entry name" value="Peptidase_M20A"/>
</dbReference>
<dbReference type="AlphaFoldDB" id="A0A1Y1VIL2"/>
<evidence type="ECO:0000313" key="10">
    <source>
        <dbReference type="EMBL" id="ORX57246.1"/>
    </source>
</evidence>
<evidence type="ECO:0000259" key="9">
    <source>
        <dbReference type="Pfam" id="PF07687"/>
    </source>
</evidence>
<evidence type="ECO:0000256" key="2">
    <source>
        <dbReference type="ARBA" id="ARBA00006247"/>
    </source>
</evidence>
<dbReference type="PANTHER" id="PTHR43808">
    <property type="entry name" value="ACETYLORNITHINE DEACETYLASE"/>
    <property type="match status" value="1"/>
</dbReference>
<evidence type="ECO:0000256" key="5">
    <source>
        <dbReference type="ARBA" id="ARBA00022801"/>
    </source>
</evidence>
<dbReference type="InterPro" id="IPR036264">
    <property type="entry name" value="Bact_exopeptidase_dim_dom"/>
</dbReference>
<dbReference type="GO" id="GO:0006508">
    <property type="term" value="P:proteolysis"/>
    <property type="evidence" value="ECO:0007669"/>
    <property type="project" value="UniProtKB-KW"/>
</dbReference>
<sequence>MTTKIDYDTLAKKYYDEYLETLKKLIAIPSVYDEATVSDEHPFGENVTKALNFMVDLAKKDDFQVKNYDNKVVEIIIGDYEENVTLLGHTDVVPAGATGWEYDPFTLTEVDGGVLRARGVSDDKGPMLASYYSLKLLKENNLLGKYQVRLLVGGNEESGSACMHHYFQTLKMKQPTYGFSPDADFPLIYGEKGIINYEVKGNFDLKNIHSIIGGVAFNSVIEKCTVNLDSDPKFVEYLKQNNVKFEMEENGDTTDIIFIGKAAHGSTPEQGINAAMVAVNNLAKFYNNAELHKICEMYNDPYGKGINAYNESKDMGKNSMNLGIFHYENKHLSLIVNFRHVDGVNPESVINNIKEANKPYEIEVSSINKLLFYPLDSTLVSTLLNVYQEETGDYESKPLAIGGGTYAKDADNIVAFGLTFPGVEPHMHDPQENIKKDDLFKGISIYAHAIVALGNKIEEEKK</sequence>
<dbReference type="GO" id="GO:0006526">
    <property type="term" value="P:L-arginine biosynthetic process"/>
    <property type="evidence" value="ECO:0007669"/>
    <property type="project" value="TreeGrafter"/>
</dbReference>
<keyword evidence="8" id="KW-0482">Metalloprotease</keyword>
<evidence type="ECO:0000256" key="6">
    <source>
        <dbReference type="ARBA" id="ARBA00022833"/>
    </source>
</evidence>
<accession>A0A1Y1VIL2</accession>
<name>A0A1Y1VIL2_9FUNG</name>
<dbReference type="GO" id="GO:0008237">
    <property type="term" value="F:metallopeptidase activity"/>
    <property type="evidence" value="ECO:0007669"/>
    <property type="project" value="UniProtKB-KW"/>
</dbReference>
<evidence type="ECO:0000256" key="1">
    <source>
        <dbReference type="ARBA" id="ARBA00001947"/>
    </source>
</evidence>
<reference evidence="10 11" key="1">
    <citation type="submission" date="2016-08" db="EMBL/GenBank/DDBJ databases">
        <title>Genomes of anaerobic fungi encode conserved fungal cellulosomes for biomass hydrolysis.</title>
        <authorList>
            <consortium name="DOE Joint Genome Institute"/>
            <person name="Haitjema C.H."/>
            <person name="Gilmore S.P."/>
            <person name="Henske J.K."/>
            <person name="Solomon K.V."/>
            <person name="De Groot R."/>
            <person name="Kuo A."/>
            <person name="Mondo S.J."/>
            <person name="Salamov A.A."/>
            <person name="Labutti K."/>
            <person name="Zhao Z."/>
            <person name="Chiniquy J."/>
            <person name="Barry K."/>
            <person name="Brewer H.M."/>
            <person name="Purvine S.O."/>
            <person name="Wright A.T."/>
            <person name="Boxma B."/>
            <person name="Van Alen T."/>
            <person name="Hackstein J.H."/>
            <person name="Baker S.E."/>
            <person name="Grigoriev I.V."/>
            <person name="O'Malley M.A."/>
        </authorList>
    </citation>
    <scope>NUCLEOTIDE SEQUENCE [LARGE SCALE GENOMIC DNA]</scope>
    <source>
        <strain evidence="11">finn</strain>
    </source>
</reference>
<dbReference type="Pfam" id="PF01546">
    <property type="entry name" value="Peptidase_M20"/>
    <property type="match status" value="1"/>
</dbReference>
<dbReference type="Proteomes" id="UP000193719">
    <property type="component" value="Unassembled WGS sequence"/>
</dbReference>
<dbReference type="GO" id="GO:0016805">
    <property type="term" value="F:dipeptidase activity"/>
    <property type="evidence" value="ECO:0007669"/>
    <property type="project" value="UniProtKB-KW"/>
</dbReference>
<evidence type="ECO:0000256" key="8">
    <source>
        <dbReference type="ARBA" id="ARBA00023049"/>
    </source>
</evidence>
<dbReference type="Pfam" id="PF07687">
    <property type="entry name" value="M20_dimer"/>
    <property type="match status" value="1"/>
</dbReference>
<proteinExistence type="inferred from homology"/>
<dbReference type="Gene3D" id="3.30.70.360">
    <property type="match status" value="2"/>
</dbReference>